<dbReference type="InterPro" id="IPR051412">
    <property type="entry name" value="Formin_Homology_Diaphanous_sf"/>
</dbReference>
<dbReference type="STRING" id="6336.A0A0V0SL98"/>
<dbReference type="GO" id="GO:0005884">
    <property type="term" value="C:actin filament"/>
    <property type="evidence" value="ECO:0007669"/>
    <property type="project" value="TreeGrafter"/>
</dbReference>
<dbReference type="Gene3D" id="1.25.10.10">
    <property type="entry name" value="Leucine-rich Repeat Variant"/>
    <property type="match status" value="1"/>
</dbReference>
<name>A0A0V0SL98_9BILA</name>
<sequence>MRISLSLNETELLFRFVFRRRKRFLLGKVGNSFRHTNKHGKDSSKCDGNGDDSWTVTDSQRPAYVCHAEHNTLHGLPNTSTAVSEYDIDSLSSKELDLIFEDMLNDMNLSEAKKAPLRTASIEQKRVMILQKIRTDQTLRGAKVKCDDPGDYIRILSASEDNSPKLVRILQSLRVSLSNNPVSWIEKFGTRGLNLLLNILQWVSENPLVEASSMRIQHECIKCLRAFMNNNYGLRQIMEHNQSCEILVQSLNVVNQSSTIDAVKLLAAICVMPSPNSTVQSGHEKVLNALSSYAEHSEIRRFVPIVQGLGVAANPALQNAFMQLVNAIITIADDLDYRMHLRNEFMRTGMTDVLEIMECSENEDLKLQVKIFTENRDADLDELFQRHENLRIEMDSPRKCYEALEHSLRNSPTSYYFLSILQHLLFIRDDDVELRTSYYKLLDDVISSVVLHKSGYEVDAHNQKRLALNIEDLLEKVTEHQKHDLDSIGSSSDRLASEDMKVKFEAVVTENQELEAKLTQLASKIEEYKNETFVLRQHIEGKTSGPLPAQTKPLSPSTTQFLSRSDSMKSLRSILSAKSGLYYNLFMHFLQCYLANEVTNDSGIPPPPPLPGSTIPPPPPPPPPPPMPNGFSAAVPPPPPFPVPNAPTAPPPPLFFGKKAAAPVAAKTLPLFLKEKKPYRTEGTLRKINWKAVDPSQMIESSFWAKAEEERFKSKTFFHHLEEHFSTASTANGNFTSFQKKTVKKVKEAKVLPPNAVKTLEIIHGSTKMSATEFRDALLELDESKLTENILERFWKIFSEPELVSNLKSIQGEFNDLAGVEQFAITLTSIRALSVRLQCMCFKKKFSELIADIKPSIVAVTAACDEIKTSKGFGLFLEYVLLAGNYMNSCGKNTLAYGFLFSILSKLREVKSIRQDVTLMHVLYETFLKSFPEYAKFTDDFIHLNKAAEVKTEIVQQGINQMKNNITVLENSLKNYNRQAENDNYVEVMSSFLTVAREQFQLLETMHKKMQDVCRSLLKYFSFDSKTYPVDQCLADLRDFKVAYEKTAKEIAFAKEKENRIRLAEEARALKEKEMQERKQQKMKLIEMTRGDQEGVMDSLLEALSSGKAFPQRAKTPAREKSRMRRRNSQFNHVTIVNVSGDTVSADRERTPKMNSNDAPKMRIRRKGKKTVDPLSDGQKFNASNGHNGEVHYQDASDLEDLLRRLKCDF</sequence>
<dbReference type="SMART" id="SM01139">
    <property type="entry name" value="Drf_FH3"/>
    <property type="match status" value="1"/>
</dbReference>
<accession>A0A0V0SL98</accession>
<evidence type="ECO:0000313" key="8">
    <source>
        <dbReference type="EMBL" id="KRX27462.1"/>
    </source>
</evidence>
<dbReference type="AlphaFoldDB" id="A0A0V0SL98"/>
<dbReference type="PANTHER" id="PTHR45691">
    <property type="entry name" value="PROTEIN DIAPHANOUS"/>
    <property type="match status" value="1"/>
</dbReference>
<feature type="compositionally biased region" description="Pro residues" evidence="4">
    <location>
        <begin position="635"/>
        <end position="646"/>
    </location>
</feature>
<dbReference type="InterPro" id="IPR014768">
    <property type="entry name" value="GBD/FH3_dom"/>
</dbReference>
<feature type="domain" description="GBD/FH3" evidence="6">
    <location>
        <begin position="88"/>
        <end position="457"/>
    </location>
</feature>
<feature type="region of interest" description="Disordered" evidence="4">
    <location>
        <begin position="542"/>
        <end position="561"/>
    </location>
</feature>
<dbReference type="Gene3D" id="6.10.30.30">
    <property type="match status" value="1"/>
</dbReference>
<dbReference type="Gene3D" id="1.20.58.2220">
    <property type="entry name" value="Formin, FH2 domain"/>
    <property type="match status" value="1"/>
</dbReference>
<dbReference type="InterPro" id="IPR042201">
    <property type="entry name" value="FH2_Formin_sf"/>
</dbReference>
<reference evidence="8 9" key="1">
    <citation type="submission" date="2015-01" db="EMBL/GenBank/DDBJ databases">
        <title>Evolution of Trichinella species and genotypes.</title>
        <authorList>
            <person name="Korhonen P.K."/>
            <person name="Edoardo P."/>
            <person name="Giuseppe L.R."/>
            <person name="Gasser R.B."/>
        </authorList>
    </citation>
    <scope>NUCLEOTIDE SEQUENCE [LARGE SCALE GENOMIC DNA]</scope>
    <source>
        <strain evidence="8">ISS37</strain>
    </source>
</reference>
<dbReference type="InterPro" id="IPR011989">
    <property type="entry name" value="ARM-like"/>
</dbReference>
<evidence type="ECO:0000256" key="2">
    <source>
        <dbReference type="ARBA" id="ARBA00023054"/>
    </source>
</evidence>
<feature type="domain" description="DAD" evidence="5">
    <location>
        <begin position="1092"/>
        <end position="1127"/>
    </location>
</feature>
<dbReference type="SUPFAM" id="SSF101447">
    <property type="entry name" value="Formin homology 2 domain (FH2 domain)"/>
    <property type="match status" value="1"/>
</dbReference>
<feature type="domain" description="FH2" evidence="7">
    <location>
        <begin position="675"/>
        <end position="1070"/>
    </location>
</feature>
<feature type="compositionally biased region" description="Polar residues" evidence="4">
    <location>
        <begin position="552"/>
        <end position="561"/>
    </location>
</feature>
<feature type="region of interest" description="Disordered" evidence="4">
    <location>
        <begin position="1165"/>
        <end position="1189"/>
    </location>
</feature>
<proteinExistence type="inferred from homology"/>
<dbReference type="PROSITE" id="PS51231">
    <property type="entry name" value="DAD"/>
    <property type="match status" value="1"/>
</dbReference>
<dbReference type="PANTHER" id="PTHR45691:SF6">
    <property type="entry name" value="PROTEIN DIAPHANOUS"/>
    <property type="match status" value="1"/>
</dbReference>
<evidence type="ECO:0000256" key="3">
    <source>
        <dbReference type="SAM" id="Coils"/>
    </source>
</evidence>
<dbReference type="SMART" id="SM01140">
    <property type="entry name" value="Drf_GBD"/>
    <property type="match status" value="1"/>
</dbReference>
<dbReference type="Pfam" id="PF06371">
    <property type="entry name" value="Drf_GBD"/>
    <property type="match status" value="1"/>
</dbReference>
<keyword evidence="2 3" id="KW-0175">Coiled coil</keyword>
<evidence type="ECO:0000259" key="5">
    <source>
        <dbReference type="PROSITE" id="PS51231"/>
    </source>
</evidence>
<dbReference type="Proteomes" id="UP000054630">
    <property type="component" value="Unassembled WGS sequence"/>
</dbReference>
<feature type="coiled-coil region" evidence="3">
    <location>
        <begin position="1053"/>
        <end position="1084"/>
    </location>
</feature>
<dbReference type="InterPro" id="IPR016024">
    <property type="entry name" value="ARM-type_fold"/>
</dbReference>
<keyword evidence="9" id="KW-1185">Reference proteome</keyword>
<dbReference type="InterPro" id="IPR014767">
    <property type="entry name" value="DAD_dom"/>
</dbReference>
<evidence type="ECO:0000256" key="4">
    <source>
        <dbReference type="SAM" id="MobiDB-lite"/>
    </source>
</evidence>
<protein>
    <submittedName>
        <fullName evidence="8">Protein diaphanous-like protein 2</fullName>
    </submittedName>
</protein>
<evidence type="ECO:0000259" key="6">
    <source>
        <dbReference type="PROSITE" id="PS51232"/>
    </source>
</evidence>
<dbReference type="OrthoDB" id="1104827at2759"/>
<dbReference type="SMART" id="SM00498">
    <property type="entry name" value="FH2"/>
    <property type="match status" value="1"/>
</dbReference>
<dbReference type="Gene3D" id="1.20.58.630">
    <property type="match status" value="1"/>
</dbReference>
<dbReference type="Gene3D" id="1.10.20.40">
    <property type="entry name" value="Formin, diaphanous GTPase-binding domain"/>
    <property type="match status" value="1"/>
</dbReference>
<dbReference type="InterPro" id="IPR010473">
    <property type="entry name" value="GTPase-bd"/>
</dbReference>
<dbReference type="InterPro" id="IPR015425">
    <property type="entry name" value="FH2_Formin"/>
</dbReference>
<dbReference type="InterPro" id="IPR010472">
    <property type="entry name" value="FH3_dom"/>
</dbReference>
<evidence type="ECO:0000256" key="1">
    <source>
        <dbReference type="ARBA" id="ARBA00008214"/>
    </source>
</evidence>
<dbReference type="PROSITE" id="PS51232">
    <property type="entry name" value="GBD_FH3"/>
    <property type="match status" value="1"/>
</dbReference>
<dbReference type="GO" id="GO:0030041">
    <property type="term" value="P:actin filament polymerization"/>
    <property type="evidence" value="ECO:0007669"/>
    <property type="project" value="TreeGrafter"/>
</dbReference>
<feature type="compositionally biased region" description="Pro residues" evidence="4">
    <location>
        <begin position="604"/>
        <end position="628"/>
    </location>
</feature>
<dbReference type="GO" id="GO:0031267">
    <property type="term" value="F:small GTPase binding"/>
    <property type="evidence" value="ECO:0007669"/>
    <property type="project" value="InterPro"/>
</dbReference>
<dbReference type="PROSITE" id="PS51444">
    <property type="entry name" value="FH2"/>
    <property type="match status" value="1"/>
</dbReference>
<dbReference type="GO" id="GO:0003779">
    <property type="term" value="F:actin binding"/>
    <property type="evidence" value="ECO:0007669"/>
    <property type="project" value="InterPro"/>
</dbReference>
<evidence type="ECO:0000313" key="9">
    <source>
        <dbReference type="Proteomes" id="UP000054630"/>
    </source>
</evidence>
<organism evidence="8 9">
    <name type="scientific">Trichinella nelsoni</name>
    <dbReference type="NCBI Taxonomy" id="6336"/>
    <lineage>
        <taxon>Eukaryota</taxon>
        <taxon>Metazoa</taxon>
        <taxon>Ecdysozoa</taxon>
        <taxon>Nematoda</taxon>
        <taxon>Enoplea</taxon>
        <taxon>Dorylaimia</taxon>
        <taxon>Trichinellida</taxon>
        <taxon>Trichinellidae</taxon>
        <taxon>Trichinella</taxon>
    </lineage>
</organism>
<comment type="caution">
    <text evidence="8">The sequence shown here is derived from an EMBL/GenBank/DDBJ whole genome shotgun (WGS) entry which is preliminary data.</text>
</comment>
<dbReference type="Pfam" id="PF06367">
    <property type="entry name" value="Drf_FH3"/>
    <property type="match status" value="1"/>
</dbReference>
<comment type="similarity">
    <text evidence="1">Belongs to the formin homology family. Diaphanous subfamily.</text>
</comment>
<feature type="coiled-coil region" evidence="3">
    <location>
        <begin position="504"/>
        <end position="531"/>
    </location>
</feature>
<gene>
    <name evidence="8" type="primary">DIAPH2</name>
    <name evidence="8" type="ORF">T07_2796</name>
</gene>
<evidence type="ECO:0000259" key="7">
    <source>
        <dbReference type="PROSITE" id="PS51444"/>
    </source>
</evidence>
<dbReference type="Gene3D" id="1.10.238.150">
    <property type="entry name" value="Formin, FH3 diaphanous domain"/>
    <property type="match status" value="1"/>
</dbReference>
<dbReference type="InterPro" id="IPR044933">
    <property type="entry name" value="DIA_GBD_sf"/>
</dbReference>
<feature type="region of interest" description="Disordered" evidence="4">
    <location>
        <begin position="604"/>
        <end position="646"/>
    </location>
</feature>
<dbReference type="SUPFAM" id="SSF48371">
    <property type="entry name" value="ARM repeat"/>
    <property type="match status" value="1"/>
</dbReference>
<dbReference type="EMBL" id="JYDL01000003">
    <property type="protein sequence ID" value="KRX27462.1"/>
    <property type="molecule type" value="Genomic_DNA"/>
</dbReference>
<dbReference type="Pfam" id="PF02181">
    <property type="entry name" value="FH2"/>
    <property type="match status" value="1"/>
</dbReference>